<dbReference type="GO" id="GO:0016829">
    <property type="term" value="F:lyase activity"/>
    <property type="evidence" value="ECO:0007669"/>
    <property type="project" value="UniProtKB-KW"/>
</dbReference>
<evidence type="ECO:0000313" key="1">
    <source>
        <dbReference type="EMBL" id="ABV74813.1"/>
    </source>
</evidence>
<dbReference type="STRING" id="293614.A1C_02580"/>
<dbReference type="AlphaFoldDB" id="A8GN38"/>
<name>A8GN38_RICAH</name>
<dbReference type="eggNOG" id="COG1533">
    <property type="taxonomic scope" value="Bacteria"/>
</dbReference>
<gene>
    <name evidence="1" type="ordered locus">A1C_02580</name>
</gene>
<keyword evidence="1" id="KW-0456">Lyase</keyword>
<proteinExistence type="predicted"/>
<evidence type="ECO:0000313" key="2">
    <source>
        <dbReference type="Proteomes" id="UP000006830"/>
    </source>
</evidence>
<protein>
    <submittedName>
        <fullName evidence="1">Lyase</fullName>
    </submittedName>
</protein>
<organism evidence="1 2">
    <name type="scientific">Rickettsia akari (strain Hartford)</name>
    <dbReference type="NCBI Taxonomy" id="293614"/>
    <lineage>
        <taxon>Bacteria</taxon>
        <taxon>Pseudomonadati</taxon>
        <taxon>Pseudomonadota</taxon>
        <taxon>Alphaproteobacteria</taxon>
        <taxon>Rickettsiales</taxon>
        <taxon>Rickettsiaceae</taxon>
        <taxon>Rickettsieae</taxon>
        <taxon>Rickettsia</taxon>
        <taxon>spotted fever group</taxon>
    </lineage>
</organism>
<keyword evidence="2" id="KW-1185">Reference proteome</keyword>
<sequence length="42" mass="5050">MRHNYDTLYINENIDQILDILDKHIANLPTKISNQTDSKYWT</sequence>
<dbReference type="EMBL" id="CP000847">
    <property type="protein sequence ID" value="ABV74813.1"/>
    <property type="molecule type" value="Genomic_DNA"/>
</dbReference>
<accession>A8GN38</accession>
<dbReference type="Proteomes" id="UP000006830">
    <property type="component" value="Chromosome"/>
</dbReference>
<dbReference type="HOGENOM" id="CLU_3257116_0_0_5"/>
<reference evidence="1" key="1">
    <citation type="submission" date="2007-09" db="EMBL/GenBank/DDBJ databases">
        <title>Complete Genome Sequence of Rickettsia akari.</title>
        <authorList>
            <person name="Madan A."/>
            <person name="Fahey J."/>
            <person name="Helton E."/>
            <person name="Ketteman M."/>
            <person name="Madan A."/>
            <person name="Rodrigues S."/>
            <person name="Sanchez A."/>
            <person name="Whiting M."/>
            <person name="Dasch G."/>
            <person name="Eremeeva M."/>
        </authorList>
    </citation>
    <scope>NUCLEOTIDE SEQUENCE</scope>
    <source>
        <strain evidence="1">Hartford</strain>
    </source>
</reference>
<dbReference type="KEGG" id="rak:A1C_02580"/>